<protein>
    <submittedName>
        <fullName evidence="1">Uncharacterized protein</fullName>
    </submittedName>
</protein>
<proteinExistence type="predicted"/>
<dbReference type="AlphaFoldDB" id="A0A0E9S4D9"/>
<sequence>MFLFVRMQDGWHSASSCQSLTSILRLLCFGKNTDKNMNVLIISSLHLV</sequence>
<reference evidence="1" key="1">
    <citation type="submission" date="2014-11" db="EMBL/GenBank/DDBJ databases">
        <authorList>
            <person name="Amaro Gonzalez C."/>
        </authorList>
    </citation>
    <scope>NUCLEOTIDE SEQUENCE</scope>
</reference>
<reference evidence="1" key="2">
    <citation type="journal article" date="2015" name="Fish Shellfish Immunol.">
        <title>Early steps in the European eel (Anguilla anguilla)-Vibrio vulnificus interaction in the gills: Role of the RtxA13 toxin.</title>
        <authorList>
            <person name="Callol A."/>
            <person name="Pajuelo D."/>
            <person name="Ebbesson L."/>
            <person name="Teles M."/>
            <person name="MacKenzie S."/>
            <person name="Amaro C."/>
        </authorList>
    </citation>
    <scope>NUCLEOTIDE SEQUENCE</scope>
</reference>
<evidence type="ECO:0000313" key="1">
    <source>
        <dbReference type="EMBL" id="JAH35530.1"/>
    </source>
</evidence>
<dbReference type="EMBL" id="GBXM01073047">
    <property type="protein sequence ID" value="JAH35530.1"/>
    <property type="molecule type" value="Transcribed_RNA"/>
</dbReference>
<name>A0A0E9S4D9_ANGAN</name>
<organism evidence="1">
    <name type="scientific">Anguilla anguilla</name>
    <name type="common">European freshwater eel</name>
    <name type="synonym">Muraena anguilla</name>
    <dbReference type="NCBI Taxonomy" id="7936"/>
    <lineage>
        <taxon>Eukaryota</taxon>
        <taxon>Metazoa</taxon>
        <taxon>Chordata</taxon>
        <taxon>Craniata</taxon>
        <taxon>Vertebrata</taxon>
        <taxon>Euteleostomi</taxon>
        <taxon>Actinopterygii</taxon>
        <taxon>Neopterygii</taxon>
        <taxon>Teleostei</taxon>
        <taxon>Anguilliformes</taxon>
        <taxon>Anguillidae</taxon>
        <taxon>Anguilla</taxon>
    </lineage>
</organism>
<accession>A0A0E9S4D9</accession>